<dbReference type="InterPro" id="IPR055342">
    <property type="entry name" value="MreC_beta-barrel_core"/>
</dbReference>
<comment type="similarity">
    <text evidence="1">Belongs to the MreC family.</text>
</comment>
<dbReference type="Pfam" id="PF04085">
    <property type="entry name" value="MreC"/>
    <property type="match status" value="1"/>
</dbReference>
<dbReference type="EMBL" id="QZJF01000005">
    <property type="protein sequence ID" value="RJR28037.1"/>
    <property type="molecule type" value="Genomic_DNA"/>
</dbReference>
<comment type="caution">
    <text evidence="6">The sequence shown here is derived from an EMBL/GenBank/DDBJ whole genome shotgun (WGS) entry which is preliminary data.</text>
</comment>
<dbReference type="PIRSF" id="PIRSF038471">
    <property type="entry name" value="MreC"/>
    <property type="match status" value="1"/>
</dbReference>
<proteinExistence type="inferred from homology"/>
<evidence type="ECO:0000256" key="2">
    <source>
        <dbReference type="ARBA" id="ARBA00013855"/>
    </source>
</evidence>
<evidence type="ECO:0000313" key="7">
    <source>
        <dbReference type="Proteomes" id="UP000265540"/>
    </source>
</evidence>
<dbReference type="Gene3D" id="2.40.10.350">
    <property type="entry name" value="Rod shape-determining protein MreC, domain 2"/>
    <property type="match status" value="1"/>
</dbReference>
<accession>A0A3A4ZMC8</accession>
<dbReference type="PANTHER" id="PTHR34138">
    <property type="entry name" value="CELL SHAPE-DETERMINING PROTEIN MREC"/>
    <property type="match status" value="1"/>
</dbReference>
<organism evidence="6 7">
    <name type="scientific">candidate division WWE3 bacterium</name>
    <dbReference type="NCBI Taxonomy" id="2053526"/>
    <lineage>
        <taxon>Bacteria</taxon>
        <taxon>Katanobacteria</taxon>
    </lineage>
</organism>
<evidence type="ECO:0000256" key="3">
    <source>
        <dbReference type="ARBA" id="ARBA00022960"/>
    </source>
</evidence>
<protein>
    <recommendedName>
        <fullName evidence="2">Cell shape-determining protein MreC</fullName>
    </recommendedName>
    <alternativeName>
        <fullName evidence="4">Cell shape protein MreC</fullName>
    </alternativeName>
</protein>
<dbReference type="GO" id="GO:0005886">
    <property type="term" value="C:plasma membrane"/>
    <property type="evidence" value="ECO:0007669"/>
    <property type="project" value="TreeGrafter"/>
</dbReference>
<dbReference type="InterPro" id="IPR042177">
    <property type="entry name" value="Cell/Rod_1"/>
</dbReference>
<evidence type="ECO:0000313" key="6">
    <source>
        <dbReference type="EMBL" id="RJR28037.1"/>
    </source>
</evidence>
<keyword evidence="3" id="KW-0133">Cell shape</keyword>
<dbReference type="AlphaFoldDB" id="A0A3A4ZMC8"/>
<dbReference type="InterPro" id="IPR042175">
    <property type="entry name" value="Cell/Rod_MreC_2"/>
</dbReference>
<evidence type="ECO:0000256" key="4">
    <source>
        <dbReference type="ARBA" id="ARBA00032089"/>
    </source>
</evidence>
<evidence type="ECO:0000259" key="5">
    <source>
        <dbReference type="Pfam" id="PF04085"/>
    </source>
</evidence>
<dbReference type="PANTHER" id="PTHR34138:SF1">
    <property type="entry name" value="CELL SHAPE-DETERMINING PROTEIN MREC"/>
    <property type="match status" value="1"/>
</dbReference>
<reference evidence="6 7" key="1">
    <citation type="journal article" date="2017" name="ISME J.">
        <title>Energy and carbon metabolisms in a deep terrestrial subsurface fluid microbial community.</title>
        <authorList>
            <person name="Momper L."/>
            <person name="Jungbluth S.P."/>
            <person name="Lee M.D."/>
            <person name="Amend J.P."/>
        </authorList>
    </citation>
    <scope>NUCLEOTIDE SEQUENCE [LARGE SCALE GENOMIC DNA]</scope>
    <source>
        <strain evidence="6">SURF_46</strain>
    </source>
</reference>
<dbReference type="InterPro" id="IPR007221">
    <property type="entry name" value="MreC"/>
</dbReference>
<dbReference type="Gene3D" id="2.40.10.340">
    <property type="entry name" value="Rod shape-determining protein MreC, domain 1"/>
    <property type="match status" value="1"/>
</dbReference>
<evidence type="ECO:0000256" key="1">
    <source>
        <dbReference type="ARBA" id="ARBA00009369"/>
    </source>
</evidence>
<gene>
    <name evidence="6" type="ORF">C4561_00860</name>
</gene>
<dbReference type="GO" id="GO:0008360">
    <property type="term" value="P:regulation of cell shape"/>
    <property type="evidence" value="ECO:0007669"/>
    <property type="project" value="UniProtKB-KW"/>
</dbReference>
<dbReference type="Proteomes" id="UP000265540">
    <property type="component" value="Unassembled WGS sequence"/>
</dbReference>
<feature type="domain" description="Rod shape-determining protein MreC beta-barrel core" evidence="5">
    <location>
        <begin position="109"/>
        <end position="256"/>
    </location>
</feature>
<sequence length="260" mass="28504">MKYLATSLIILLLGVIGVLNPVRDFVLAISAPVQFGLYQSAVSIKEFAGFFAGIGDVRNENLKMREEIISLKTQLFEQETIKKENDMLREQLELADQNRLDYKYVQAHVMGNPKDLTSGTIILDKGSRHGIRIGDNVIRGLNLIGIVRSVSFNRAYVEVITSPNMSFTVYNLSAAEGTEALAVGKYGSSISMERILPTEHVGVGDMIATSGKDGLFLPELFVGRVTSVQDDPAQPLKTASLSTLLDFSKLDSVFVIVSEE</sequence>
<name>A0A3A4ZMC8_UNCKA</name>